<name>A0A8H7R177_9FUNG</name>
<accession>A0A8H7R177</accession>
<evidence type="ECO:0000313" key="1">
    <source>
        <dbReference type="EMBL" id="KAG2201463.1"/>
    </source>
</evidence>
<organism evidence="1 2">
    <name type="scientific">Mucor plumbeus</name>
    <dbReference type="NCBI Taxonomy" id="97098"/>
    <lineage>
        <taxon>Eukaryota</taxon>
        <taxon>Fungi</taxon>
        <taxon>Fungi incertae sedis</taxon>
        <taxon>Mucoromycota</taxon>
        <taxon>Mucoromycotina</taxon>
        <taxon>Mucoromycetes</taxon>
        <taxon>Mucorales</taxon>
        <taxon>Mucorineae</taxon>
        <taxon>Mucoraceae</taxon>
        <taxon>Mucor</taxon>
    </lineage>
</organism>
<dbReference type="Proteomes" id="UP000650833">
    <property type="component" value="Unassembled WGS sequence"/>
</dbReference>
<dbReference type="AlphaFoldDB" id="A0A8H7R177"/>
<dbReference type="EMBL" id="JAEPRC010000285">
    <property type="protein sequence ID" value="KAG2201463.1"/>
    <property type="molecule type" value="Genomic_DNA"/>
</dbReference>
<comment type="caution">
    <text evidence="1">The sequence shown here is derived from an EMBL/GenBank/DDBJ whole genome shotgun (WGS) entry which is preliminary data.</text>
</comment>
<keyword evidence="2" id="KW-1185">Reference proteome</keyword>
<proteinExistence type="predicted"/>
<protein>
    <submittedName>
        <fullName evidence="1">Uncharacterized protein</fullName>
    </submittedName>
</protein>
<sequence>MNITRDAALCMYFYEEHTNENIQKCKERIEKWGNVEICYNTSPKEPIVVLKQRILGDPYTYRRYRESQQLSLVEEVGKRKRFELSTLKTDAQLKHFLNEAFCYEDPNNSKAYKIKSVATKEIFETIKLYTSLFNQRTAQAFAKWCSIHSVSFLIAKPDRNSNSRKRQLYILEDIYYDSLLEEICSCLPRYKASILNLKKNDYEIIGYVCKSPSDVDPERRLKLLQKMVDNLLDRSLVDKVYVSVSSPASSPFNERDLNKTDEIMEKLKHVTGNTPDMLEYLQSIDHNICLASIDFAGISSRSHFVKDLLEECPVIKKIAIETFIFNNEILLLDSQLLLSDNQLLEKFDCRKKLIQRSK</sequence>
<gene>
    <name evidence="1" type="ORF">INT46_000625</name>
</gene>
<dbReference type="OrthoDB" id="2265221at2759"/>
<reference evidence="1" key="1">
    <citation type="submission" date="2020-12" db="EMBL/GenBank/DDBJ databases">
        <title>Metabolic potential, ecology and presence of endohyphal bacteria is reflected in genomic diversity of Mucoromycotina.</title>
        <authorList>
            <person name="Muszewska A."/>
            <person name="Okrasinska A."/>
            <person name="Steczkiewicz K."/>
            <person name="Drgas O."/>
            <person name="Orlowska M."/>
            <person name="Perlinska-Lenart U."/>
            <person name="Aleksandrzak-Piekarczyk T."/>
            <person name="Szatraj K."/>
            <person name="Zielenkiewicz U."/>
            <person name="Pilsyk S."/>
            <person name="Malc E."/>
            <person name="Mieczkowski P."/>
            <person name="Kruszewska J.S."/>
            <person name="Biernat P."/>
            <person name="Pawlowska J."/>
        </authorList>
    </citation>
    <scope>NUCLEOTIDE SEQUENCE</scope>
    <source>
        <strain evidence="1">CBS 226.32</strain>
    </source>
</reference>
<evidence type="ECO:0000313" key="2">
    <source>
        <dbReference type="Proteomes" id="UP000650833"/>
    </source>
</evidence>